<dbReference type="Proteomes" id="UP000214880">
    <property type="component" value="Unassembled WGS sequence"/>
</dbReference>
<dbReference type="AlphaFoldDB" id="A0A1G9QPY8"/>
<dbReference type="EMBL" id="FNHB01000002">
    <property type="protein sequence ID" value="SDM13079.1"/>
    <property type="molecule type" value="Genomic_DNA"/>
</dbReference>
<dbReference type="SUPFAM" id="SSF53448">
    <property type="entry name" value="Nucleotide-diphospho-sugar transferases"/>
    <property type="match status" value="1"/>
</dbReference>
<evidence type="ECO:0000313" key="2">
    <source>
        <dbReference type="EMBL" id="SDM13079.1"/>
    </source>
</evidence>
<keyword evidence="2" id="KW-0808">Transferase</keyword>
<dbReference type="Pfam" id="PF12804">
    <property type="entry name" value="NTP_transf_3"/>
    <property type="match status" value="1"/>
</dbReference>
<dbReference type="InterPro" id="IPR029044">
    <property type="entry name" value="Nucleotide-diphossugar_trans"/>
</dbReference>
<dbReference type="InterPro" id="IPR025877">
    <property type="entry name" value="MobA-like_NTP_Trfase"/>
</dbReference>
<organism evidence="2 3">
    <name type="scientific">Dendrosporobacter quercicolus</name>
    <dbReference type="NCBI Taxonomy" id="146817"/>
    <lineage>
        <taxon>Bacteria</taxon>
        <taxon>Bacillati</taxon>
        <taxon>Bacillota</taxon>
        <taxon>Negativicutes</taxon>
        <taxon>Selenomonadales</taxon>
        <taxon>Sporomusaceae</taxon>
        <taxon>Dendrosporobacter</taxon>
    </lineage>
</organism>
<sequence length="253" mass="27404">MYDAIILAGGTNSKSLSTLNSQPYEALIEIAGRPMVSFVAEALAASSRVDRIFVIGPATELAKCEFPPTATILEGGRTILDTISIGIAALGHQNRVLIATADIPLLTTAAVDDFLVQCSKVTADLYYPVVGKEVNKRHYPASKRTYARLRDGVFTGGNIFLVNPAIVPQCMKVAAKIIANRKNPWKLACIMGWLFLFRFIIGRLSLKAAESRVSEILGITGAVIQSTYPELGIDVDKESDLELVRSTFSLSKN</sequence>
<feature type="domain" description="MobA-like NTP transferase" evidence="1">
    <location>
        <begin position="4"/>
        <end position="134"/>
    </location>
</feature>
<evidence type="ECO:0000313" key="3">
    <source>
        <dbReference type="Proteomes" id="UP000214880"/>
    </source>
</evidence>
<name>A0A1G9QPY8_9FIRM</name>
<proteinExistence type="predicted"/>
<keyword evidence="3" id="KW-1185">Reference proteome</keyword>
<dbReference type="GO" id="GO:0016779">
    <property type="term" value="F:nucleotidyltransferase activity"/>
    <property type="evidence" value="ECO:0007669"/>
    <property type="project" value="UniProtKB-ARBA"/>
</dbReference>
<accession>A0A1G9QPY8</accession>
<evidence type="ECO:0000259" key="1">
    <source>
        <dbReference type="Pfam" id="PF12804"/>
    </source>
</evidence>
<dbReference type="STRING" id="146817.SAMN04488502_102259"/>
<dbReference type="Gene3D" id="3.90.550.10">
    <property type="entry name" value="Spore Coat Polysaccharide Biosynthesis Protein SpsA, Chain A"/>
    <property type="match status" value="1"/>
</dbReference>
<dbReference type="OrthoDB" id="159246at2"/>
<dbReference type="RefSeq" id="WP_092070643.1">
    <property type="nucleotide sequence ID" value="NZ_FNHB01000002.1"/>
</dbReference>
<protein>
    <submittedName>
        <fullName evidence="2">MobA-like NTP transferase domain-containing protein</fullName>
    </submittedName>
</protein>
<reference evidence="2 3" key="1">
    <citation type="submission" date="2016-10" db="EMBL/GenBank/DDBJ databases">
        <authorList>
            <person name="de Groot N.N."/>
        </authorList>
    </citation>
    <scope>NUCLEOTIDE SEQUENCE [LARGE SCALE GENOMIC DNA]</scope>
    <source>
        <strain evidence="2 3">DSM 1736</strain>
    </source>
</reference>
<gene>
    <name evidence="2" type="ORF">SAMN04488502_102259</name>
</gene>